<evidence type="ECO:0000313" key="1">
    <source>
        <dbReference type="EMBL" id="KAK2656229.1"/>
    </source>
</evidence>
<evidence type="ECO:0000313" key="2">
    <source>
        <dbReference type="Proteomes" id="UP001280121"/>
    </source>
</evidence>
<dbReference type="Proteomes" id="UP001280121">
    <property type="component" value="Unassembled WGS sequence"/>
</dbReference>
<organism evidence="1 2">
    <name type="scientific">Dipteronia dyeriana</name>
    <dbReference type="NCBI Taxonomy" id="168575"/>
    <lineage>
        <taxon>Eukaryota</taxon>
        <taxon>Viridiplantae</taxon>
        <taxon>Streptophyta</taxon>
        <taxon>Embryophyta</taxon>
        <taxon>Tracheophyta</taxon>
        <taxon>Spermatophyta</taxon>
        <taxon>Magnoliopsida</taxon>
        <taxon>eudicotyledons</taxon>
        <taxon>Gunneridae</taxon>
        <taxon>Pentapetalae</taxon>
        <taxon>rosids</taxon>
        <taxon>malvids</taxon>
        <taxon>Sapindales</taxon>
        <taxon>Sapindaceae</taxon>
        <taxon>Hippocastanoideae</taxon>
        <taxon>Acereae</taxon>
        <taxon>Dipteronia</taxon>
    </lineage>
</organism>
<comment type="caution">
    <text evidence="1">The sequence shown here is derived from an EMBL/GenBank/DDBJ whole genome shotgun (WGS) entry which is preliminary data.</text>
</comment>
<reference evidence="1" key="1">
    <citation type="journal article" date="2023" name="Plant J.">
        <title>Genome sequences and population genomics provide insights into the demographic history, inbreeding, and mutation load of two 'living fossil' tree species of Dipteronia.</title>
        <authorList>
            <person name="Feng Y."/>
            <person name="Comes H.P."/>
            <person name="Chen J."/>
            <person name="Zhu S."/>
            <person name="Lu R."/>
            <person name="Zhang X."/>
            <person name="Li P."/>
            <person name="Qiu J."/>
            <person name="Olsen K.M."/>
            <person name="Qiu Y."/>
        </authorList>
    </citation>
    <scope>NUCLEOTIDE SEQUENCE</scope>
    <source>
        <strain evidence="1">KIB01</strain>
    </source>
</reference>
<gene>
    <name evidence="1" type="ORF">Ddye_009281</name>
</gene>
<keyword evidence="2" id="KW-1185">Reference proteome</keyword>
<dbReference type="AlphaFoldDB" id="A0AAE0CM78"/>
<protein>
    <submittedName>
        <fullName evidence="1">Uncharacterized protein</fullName>
    </submittedName>
</protein>
<name>A0AAE0CM78_9ROSI</name>
<dbReference type="EMBL" id="JANJYI010000003">
    <property type="protein sequence ID" value="KAK2656229.1"/>
    <property type="molecule type" value="Genomic_DNA"/>
</dbReference>
<accession>A0AAE0CM78</accession>
<sequence>MDNCTLKLRAVRRDEATYFQVRIFVNEHTCPLEDIHRCHRQASAVKIGEIVATRLQQQDGRLMRPKNIIPDMKTMYGIEIMYSKAYQVLDYALSLTYGTHEESFQLLPIIRLRVGRKKSRNNH</sequence>
<proteinExistence type="predicted"/>